<dbReference type="Pfam" id="PF00550">
    <property type="entry name" value="PP-binding"/>
    <property type="match status" value="1"/>
</dbReference>
<organism evidence="2 3">
    <name type="scientific">Kitasatospora atroaurantiaca</name>
    <dbReference type="NCBI Taxonomy" id="285545"/>
    <lineage>
        <taxon>Bacteria</taxon>
        <taxon>Bacillati</taxon>
        <taxon>Actinomycetota</taxon>
        <taxon>Actinomycetes</taxon>
        <taxon>Kitasatosporales</taxon>
        <taxon>Streptomycetaceae</taxon>
        <taxon>Kitasatospora</taxon>
    </lineage>
</organism>
<dbReference type="OrthoDB" id="3693977at2"/>
<proteinExistence type="predicted"/>
<keyword evidence="3" id="KW-1185">Reference proteome</keyword>
<sequence>MPFDELKSILVSMGLLEGEITPEAIREEAGLDSLAVAELTLILRRDKGVPVSEEEIHGALTLAEVAEVVNSRTASAR</sequence>
<dbReference type="Gene3D" id="1.10.1200.10">
    <property type="entry name" value="ACP-like"/>
    <property type="match status" value="1"/>
</dbReference>
<comment type="caution">
    <text evidence="2">The sequence shown here is derived from an EMBL/GenBank/DDBJ whole genome shotgun (WGS) entry which is preliminary data.</text>
</comment>
<reference evidence="2 3" key="1">
    <citation type="submission" date="2019-06" db="EMBL/GenBank/DDBJ databases">
        <title>Sequencing the genomes of 1000 actinobacteria strains.</title>
        <authorList>
            <person name="Klenk H.-P."/>
        </authorList>
    </citation>
    <scope>NUCLEOTIDE SEQUENCE [LARGE SCALE GENOMIC DNA]</scope>
    <source>
        <strain evidence="2 3">DSM 41649</strain>
    </source>
</reference>
<protein>
    <submittedName>
        <fullName evidence="2">Acyl carrier protein</fullName>
    </submittedName>
</protein>
<evidence type="ECO:0000259" key="1">
    <source>
        <dbReference type="PROSITE" id="PS50075"/>
    </source>
</evidence>
<accession>A0A561F1N1</accession>
<dbReference type="SUPFAM" id="SSF47336">
    <property type="entry name" value="ACP-like"/>
    <property type="match status" value="1"/>
</dbReference>
<name>A0A561F1N1_9ACTN</name>
<dbReference type="Proteomes" id="UP000318416">
    <property type="component" value="Unassembled WGS sequence"/>
</dbReference>
<gene>
    <name evidence="2" type="ORF">FB465_6979</name>
</gene>
<dbReference type="RefSeq" id="WP_145796878.1">
    <property type="nucleotide sequence ID" value="NZ_BAAABR010000078.1"/>
</dbReference>
<evidence type="ECO:0000313" key="2">
    <source>
        <dbReference type="EMBL" id="TWE21764.1"/>
    </source>
</evidence>
<dbReference type="AlphaFoldDB" id="A0A561F1N1"/>
<evidence type="ECO:0000313" key="3">
    <source>
        <dbReference type="Proteomes" id="UP000318416"/>
    </source>
</evidence>
<dbReference type="InterPro" id="IPR036736">
    <property type="entry name" value="ACP-like_sf"/>
</dbReference>
<dbReference type="PROSITE" id="PS50075">
    <property type="entry name" value="CARRIER"/>
    <property type="match status" value="1"/>
</dbReference>
<feature type="domain" description="Carrier" evidence="1">
    <location>
        <begin position="1"/>
        <end position="73"/>
    </location>
</feature>
<dbReference type="InterPro" id="IPR009081">
    <property type="entry name" value="PP-bd_ACP"/>
</dbReference>
<dbReference type="EMBL" id="VIVR01000001">
    <property type="protein sequence ID" value="TWE21764.1"/>
    <property type="molecule type" value="Genomic_DNA"/>
</dbReference>